<dbReference type="EMBL" id="JAUSWB010000001">
    <property type="protein sequence ID" value="MDQ0427240.1"/>
    <property type="molecule type" value="Genomic_DNA"/>
</dbReference>
<protein>
    <submittedName>
        <fullName evidence="1">Uncharacterized protein</fullName>
    </submittedName>
</protein>
<evidence type="ECO:0000313" key="1">
    <source>
        <dbReference type="EMBL" id="MDQ0427240.1"/>
    </source>
</evidence>
<keyword evidence="2" id="KW-1185">Reference proteome</keyword>
<name>A0ABU0GRJ5_9BACL</name>
<gene>
    <name evidence="1" type="ORF">QOZ98_000065</name>
</gene>
<dbReference type="RefSeq" id="WP_308785567.1">
    <property type="nucleotide sequence ID" value="NZ_JAUSWB010000001.1"/>
</dbReference>
<dbReference type="Proteomes" id="UP001241988">
    <property type="component" value="Unassembled WGS sequence"/>
</dbReference>
<comment type="caution">
    <text evidence="1">The sequence shown here is derived from an EMBL/GenBank/DDBJ whole genome shotgun (WGS) entry which is preliminary data.</text>
</comment>
<evidence type="ECO:0000313" key="2">
    <source>
        <dbReference type="Proteomes" id="UP001241988"/>
    </source>
</evidence>
<accession>A0ABU0GRJ5</accession>
<organism evidence="1 2">
    <name type="scientific">Planomicrobium stackebrandtii</name>
    <dbReference type="NCBI Taxonomy" id="253160"/>
    <lineage>
        <taxon>Bacteria</taxon>
        <taxon>Bacillati</taxon>
        <taxon>Bacillota</taxon>
        <taxon>Bacilli</taxon>
        <taxon>Bacillales</taxon>
        <taxon>Caryophanaceae</taxon>
        <taxon>Planomicrobium</taxon>
    </lineage>
</organism>
<proteinExistence type="predicted"/>
<reference evidence="1 2" key="1">
    <citation type="submission" date="2023-07" db="EMBL/GenBank/DDBJ databases">
        <title>Genomic Encyclopedia of Type Strains, Phase IV (KMG-IV): sequencing the most valuable type-strain genomes for metagenomic binning, comparative biology and taxonomic classification.</title>
        <authorList>
            <person name="Goeker M."/>
        </authorList>
    </citation>
    <scope>NUCLEOTIDE SEQUENCE [LARGE SCALE GENOMIC DNA]</scope>
    <source>
        <strain evidence="1 2">DSM 16419</strain>
    </source>
</reference>
<sequence length="66" mass="7633">MLKFLKRVFLERWELVHTTTSLDQHFAMLEKLRSNGIDYKTKGLNFGGGYGGASGYSTVYHIYTRK</sequence>